<dbReference type="InterPro" id="IPR010132">
    <property type="entry name" value="ATPase_T1SS_HlyB"/>
</dbReference>
<keyword evidence="4 11" id="KW-0812">Transmembrane</keyword>
<keyword evidence="9 11" id="KW-0472">Membrane</keyword>
<dbReference type="InterPro" id="IPR011527">
    <property type="entry name" value="ABC1_TM_dom"/>
</dbReference>
<evidence type="ECO:0000256" key="6">
    <source>
        <dbReference type="ARBA" id="ARBA00022840"/>
    </source>
</evidence>
<keyword evidence="6" id="KW-0067">ATP-binding</keyword>
<evidence type="ECO:0000256" key="4">
    <source>
        <dbReference type="ARBA" id="ARBA00022692"/>
    </source>
</evidence>
<evidence type="ECO:0000313" key="16">
    <source>
        <dbReference type="Proteomes" id="UP000295443"/>
    </source>
</evidence>
<dbReference type="PROSITE" id="PS50893">
    <property type="entry name" value="ABC_TRANSPORTER_2"/>
    <property type="match status" value="1"/>
</dbReference>
<evidence type="ECO:0000313" key="15">
    <source>
        <dbReference type="EMBL" id="TCJ16383.1"/>
    </source>
</evidence>
<dbReference type="Pfam" id="PF00664">
    <property type="entry name" value="ABC_membrane"/>
    <property type="match status" value="1"/>
</dbReference>
<dbReference type="AlphaFoldDB" id="A0A4R1BGQ6"/>
<dbReference type="Proteomes" id="UP000295443">
    <property type="component" value="Unassembled WGS sequence"/>
</dbReference>
<feature type="domain" description="ABC transporter" evidence="12">
    <location>
        <begin position="488"/>
        <end position="723"/>
    </location>
</feature>
<dbReference type="Gene3D" id="1.20.1560.10">
    <property type="entry name" value="ABC transporter type 1, transmembrane domain"/>
    <property type="match status" value="1"/>
</dbReference>
<accession>A0A4R1BGQ6</accession>
<dbReference type="Pfam" id="PF00005">
    <property type="entry name" value="ABC_tran"/>
    <property type="match status" value="1"/>
</dbReference>
<dbReference type="SUPFAM" id="SSF90123">
    <property type="entry name" value="ABC transporter transmembrane region"/>
    <property type="match status" value="1"/>
</dbReference>
<dbReference type="PANTHER" id="PTHR24221:SF647">
    <property type="entry name" value="BLL6336 PROTEIN"/>
    <property type="match status" value="1"/>
</dbReference>
<dbReference type="GO" id="GO:0006508">
    <property type="term" value="P:proteolysis"/>
    <property type="evidence" value="ECO:0007669"/>
    <property type="project" value="InterPro"/>
</dbReference>
<sequence>MAGHLAPPAGPSTTTQEKPRDSQARRAHSGIYAFCLVSAFHQRPCDPELLALAEGFEQRPAGIADLLLIARRREFKARAARFAWADLQRQTFPVLAELANGDFLVVARVEADRVVLVEPRKGQPLVATQAQFEAIWTGRLVLLRPKLSWDDPNRRFGLAWFLPVVKKYRKVLVEVALAAFVIQLFALSTPLFTQLVIDKVLVHRSLSTLNVLGIGMLMVVVFEGILNVLKTQLLTHTTNRIDVTLGARLFNHLLRIPLRYFEERRVGDTVARVRELESIRQFLTGSSMVALIDVLFLGVFIVVMLFYSVELTLVLLGTLPLLAGLSLAAFPTLRKRLSDRFDRGAEYQSFLVETITGILTVKALALENQMYRRWEGLLARYVMASYRTDLLAGVVGSLGQAVQRLITLTLLWYGVHLALDGRITVGQLIAFQMIAGQVTGPVLRMVQTWQHFQQVGVSIQRLGDLMNTPAEPILNTARSNLPPLRGRVTLQGVRFGYRHDAPPVVRDVDADVAPGTFVGIVGRSGSGKSTLAKLLQRLYLPDAGAILLDGIDLKELDPVWLRRQIGVVLQENYLFNGTIRENIAIHIPDIAMERVREAAALAGADEFITNLPDGYDTVVGERGAALSGGQRQRIAIARALLTNPRILIFDEATSALDYRSERIIQANLGRISDGRTVFMVAHRLSAVRHADVILVMDEGRVVERGSHDALMAMDGAYAALFREDGQS</sequence>
<organism evidence="15 16">
    <name type="scientific">Parasulfuritortus cantonensis</name>
    <dbReference type="NCBI Taxonomy" id="2528202"/>
    <lineage>
        <taxon>Bacteria</taxon>
        <taxon>Pseudomonadati</taxon>
        <taxon>Pseudomonadota</taxon>
        <taxon>Betaproteobacteria</taxon>
        <taxon>Nitrosomonadales</taxon>
        <taxon>Thiobacillaceae</taxon>
        <taxon>Parasulfuritortus</taxon>
    </lineage>
</organism>
<dbReference type="InterPro" id="IPR005074">
    <property type="entry name" value="Peptidase_C39"/>
</dbReference>
<reference evidence="15 16" key="1">
    <citation type="submission" date="2019-03" db="EMBL/GenBank/DDBJ databases">
        <title>Genome sequence of Thiobacillaceae bacterium LSR1, a sulfur-oxidizing bacterium isolated from freshwater sediment.</title>
        <authorList>
            <person name="Li S."/>
        </authorList>
    </citation>
    <scope>NUCLEOTIDE SEQUENCE [LARGE SCALE GENOMIC DNA]</scope>
    <source>
        <strain evidence="15 16">LSR1</strain>
    </source>
</reference>
<evidence type="ECO:0000256" key="2">
    <source>
        <dbReference type="ARBA" id="ARBA00022448"/>
    </source>
</evidence>
<evidence type="ECO:0000256" key="5">
    <source>
        <dbReference type="ARBA" id="ARBA00022741"/>
    </source>
</evidence>
<feature type="transmembrane region" description="Helical" evidence="11">
    <location>
        <begin position="313"/>
        <end position="333"/>
    </location>
</feature>
<comment type="caution">
    <text evidence="15">The sequence shown here is derived from an EMBL/GenBank/DDBJ whole genome shotgun (WGS) entry which is preliminary data.</text>
</comment>
<dbReference type="InterPro" id="IPR003439">
    <property type="entry name" value="ABC_transporter-like_ATP-bd"/>
</dbReference>
<evidence type="ECO:0000259" key="12">
    <source>
        <dbReference type="PROSITE" id="PS50893"/>
    </source>
</evidence>
<protein>
    <submittedName>
        <fullName evidence="15">Type I secretion system permease/ATPase</fullName>
    </submittedName>
</protein>
<feature type="domain" description="ABC transmembrane type-1" evidence="13">
    <location>
        <begin position="175"/>
        <end position="454"/>
    </location>
</feature>
<evidence type="ECO:0000256" key="7">
    <source>
        <dbReference type="ARBA" id="ARBA00022989"/>
    </source>
</evidence>
<comment type="subcellular location">
    <subcellularLocation>
        <location evidence="1">Cell membrane</location>
        <topology evidence="1">Multi-pass membrane protein</topology>
    </subcellularLocation>
</comment>
<dbReference type="InterPro" id="IPR027417">
    <property type="entry name" value="P-loop_NTPase"/>
</dbReference>
<dbReference type="GO" id="GO:0008233">
    <property type="term" value="F:peptidase activity"/>
    <property type="evidence" value="ECO:0007669"/>
    <property type="project" value="InterPro"/>
</dbReference>
<evidence type="ECO:0000256" key="9">
    <source>
        <dbReference type="ARBA" id="ARBA00023136"/>
    </source>
</evidence>
<dbReference type="Gene3D" id="3.90.70.10">
    <property type="entry name" value="Cysteine proteinases"/>
    <property type="match status" value="1"/>
</dbReference>
<dbReference type="PROSITE" id="PS50990">
    <property type="entry name" value="PEPTIDASE_C39"/>
    <property type="match status" value="1"/>
</dbReference>
<dbReference type="InterPro" id="IPR036640">
    <property type="entry name" value="ABC1_TM_sf"/>
</dbReference>
<keyword evidence="3" id="KW-1003">Cell membrane</keyword>
<keyword evidence="5" id="KW-0547">Nucleotide-binding</keyword>
<evidence type="ECO:0000256" key="10">
    <source>
        <dbReference type="SAM" id="MobiDB-lite"/>
    </source>
</evidence>
<dbReference type="GO" id="GO:0030253">
    <property type="term" value="P:protein secretion by the type I secretion system"/>
    <property type="evidence" value="ECO:0007669"/>
    <property type="project" value="InterPro"/>
</dbReference>
<dbReference type="GO" id="GO:0034040">
    <property type="term" value="F:ATPase-coupled lipid transmembrane transporter activity"/>
    <property type="evidence" value="ECO:0007669"/>
    <property type="project" value="TreeGrafter"/>
</dbReference>
<dbReference type="PROSITE" id="PS00211">
    <property type="entry name" value="ABC_TRANSPORTER_1"/>
    <property type="match status" value="1"/>
</dbReference>
<dbReference type="PROSITE" id="PS50929">
    <property type="entry name" value="ABC_TM1F"/>
    <property type="match status" value="1"/>
</dbReference>
<dbReference type="InterPro" id="IPR003593">
    <property type="entry name" value="AAA+_ATPase"/>
</dbReference>
<dbReference type="GO" id="GO:0005524">
    <property type="term" value="F:ATP binding"/>
    <property type="evidence" value="ECO:0007669"/>
    <property type="project" value="UniProtKB-KW"/>
</dbReference>
<dbReference type="SUPFAM" id="SSF52540">
    <property type="entry name" value="P-loop containing nucleoside triphosphate hydrolases"/>
    <property type="match status" value="1"/>
</dbReference>
<dbReference type="InterPro" id="IPR017871">
    <property type="entry name" value="ABC_transporter-like_CS"/>
</dbReference>
<feature type="domain" description="Peptidase C39" evidence="14">
    <location>
        <begin position="23"/>
        <end position="143"/>
    </location>
</feature>
<dbReference type="OrthoDB" id="8554730at2"/>
<dbReference type="PANTHER" id="PTHR24221">
    <property type="entry name" value="ATP-BINDING CASSETTE SUB-FAMILY B"/>
    <property type="match status" value="1"/>
</dbReference>
<evidence type="ECO:0000256" key="3">
    <source>
        <dbReference type="ARBA" id="ARBA00022475"/>
    </source>
</evidence>
<dbReference type="InterPro" id="IPR039421">
    <property type="entry name" value="Type_1_exporter"/>
</dbReference>
<dbReference type="EMBL" id="SJZB01000018">
    <property type="protein sequence ID" value="TCJ16383.1"/>
    <property type="molecule type" value="Genomic_DNA"/>
</dbReference>
<feature type="transmembrane region" description="Helical" evidence="11">
    <location>
        <begin position="171"/>
        <end position="197"/>
    </location>
</feature>
<dbReference type="GO" id="GO:0030256">
    <property type="term" value="C:type I protein secretion system complex"/>
    <property type="evidence" value="ECO:0007669"/>
    <property type="project" value="InterPro"/>
</dbReference>
<keyword evidence="8" id="KW-0445">Lipid transport</keyword>
<evidence type="ECO:0000259" key="13">
    <source>
        <dbReference type="PROSITE" id="PS50929"/>
    </source>
</evidence>
<dbReference type="CDD" id="cd18588">
    <property type="entry name" value="ABC_6TM_CyaB_HlyB_like"/>
    <property type="match status" value="1"/>
</dbReference>
<evidence type="ECO:0000256" key="8">
    <source>
        <dbReference type="ARBA" id="ARBA00023055"/>
    </source>
</evidence>
<feature type="transmembrane region" description="Helical" evidence="11">
    <location>
        <begin position="209"/>
        <end position="229"/>
    </location>
</feature>
<dbReference type="GO" id="GO:0016887">
    <property type="term" value="F:ATP hydrolysis activity"/>
    <property type="evidence" value="ECO:0007669"/>
    <property type="project" value="InterPro"/>
</dbReference>
<dbReference type="GO" id="GO:0140359">
    <property type="term" value="F:ABC-type transporter activity"/>
    <property type="evidence" value="ECO:0007669"/>
    <property type="project" value="InterPro"/>
</dbReference>
<feature type="region of interest" description="Disordered" evidence="10">
    <location>
        <begin position="1"/>
        <end position="23"/>
    </location>
</feature>
<dbReference type="FunFam" id="3.40.50.300:FF:000221">
    <property type="entry name" value="Multidrug ABC transporter ATP-binding protein"/>
    <property type="match status" value="1"/>
</dbReference>
<evidence type="ECO:0000259" key="14">
    <source>
        <dbReference type="PROSITE" id="PS50990"/>
    </source>
</evidence>
<keyword evidence="16" id="KW-1185">Reference proteome</keyword>
<gene>
    <name evidence="15" type="ORF">EZJ19_05310</name>
</gene>
<feature type="transmembrane region" description="Helical" evidence="11">
    <location>
        <begin position="282"/>
        <end position="307"/>
    </location>
</feature>
<dbReference type="Pfam" id="PF03412">
    <property type="entry name" value="Peptidase_C39"/>
    <property type="match status" value="1"/>
</dbReference>
<evidence type="ECO:0000256" key="11">
    <source>
        <dbReference type="SAM" id="Phobius"/>
    </source>
</evidence>
<keyword evidence="2" id="KW-0813">Transport</keyword>
<dbReference type="GO" id="GO:0005886">
    <property type="term" value="C:plasma membrane"/>
    <property type="evidence" value="ECO:0007669"/>
    <property type="project" value="UniProtKB-SubCell"/>
</dbReference>
<name>A0A4R1BGQ6_9PROT</name>
<evidence type="ECO:0000256" key="1">
    <source>
        <dbReference type="ARBA" id="ARBA00004651"/>
    </source>
</evidence>
<dbReference type="NCBIfam" id="TIGR01846">
    <property type="entry name" value="type_I_sec_HlyB"/>
    <property type="match status" value="1"/>
</dbReference>
<proteinExistence type="predicted"/>
<dbReference type="SMART" id="SM00382">
    <property type="entry name" value="AAA"/>
    <property type="match status" value="1"/>
</dbReference>
<keyword evidence="7 11" id="KW-1133">Transmembrane helix</keyword>
<dbReference type="Gene3D" id="3.40.50.300">
    <property type="entry name" value="P-loop containing nucleotide triphosphate hydrolases"/>
    <property type="match status" value="1"/>
</dbReference>